<dbReference type="RefSeq" id="WP_344801223.1">
    <property type="nucleotide sequence ID" value="NZ_BAABAB010000002.1"/>
</dbReference>
<accession>A0ABP6ZBA4</accession>
<dbReference type="EMBL" id="BAABAB010000002">
    <property type="protein sequence ID" value="GAA3604097.1"/>
    <property type="molecule type" value="Genomic_DNA"/>
</dbReference>
<evidence type="ECO:0000256" key="1">
    <source>
        <dbReference type="SAM" id="MobiDB-lite"/>
    </source>
</evidence>
<dbReference type="InterPro" id="IPR034151">
    <property type="entry name" value="TOPRIM_DnaG_bac"/>
</dbReference>
<evidence type="ECO:0000313" key="2">
    <source>
        <dbReference type="EMBL" id="GAA3604097.1"/>
    </source>
</evidence>
<keyword evidence="3" id="KW-1185">Reference proteome</keyword>
<gene>
    <name evidence="2" type="ORF">GCM10022236_02320</name>
</gene>
<name>A0ABP6ZBA4_9ACTN</name>
<dbReference type="Pfam" id="PF13155">
    <property type="entry name" value="Toprim_2"/>
    <property type="match status" value="1"/>
</dbReference>
<dbReference type="CDD" id="cd03364">
    <property type="entry name" value="TOPRIM_DnaG_primases"/>
    <property type="match status" value="1"/>
</dbReference>
<sequence>MAQHPTTAIFAKGELLFGLAENRDRLADGAVPVRVEGVMDALAVTLASDGRAVGLAPMGTALTAAQADQLAHVASRRIVLHGTGDDPVGLEAASRDYWLLTARGIDVRKLVLTDGQLAFNDPAAAHLAAPTSLTATLAAVDLAPPLAGHLLGELISQNRAILAGGHLHAVVGIARQLGIIAAAPPDQHDDLITAAAAMLADVAPDDADRYLELINTVTADADPTRHRPPASGDAEPDTTSPATGRPTNPRFAAAAAAIAELHQQAQHHPIDAAADAESGTTSRSGYAITAPPTTRRHAR</sequence>
<proteinExistence type="predicted"/>
<protein>
    <submittedName>
        <fullName evidence="2">Uncharacterized protein</fullName>
    </submittedName>
</protein>
<feature type="region of interest" description="Disordered" evidence="1">
    <location>
        <begin position="219"/>
        <end position="299"/>
    </location>
</feature>
<evidence type="ECO:0000313" key="3">
    <source>
        <dbReference type="Proteomes" id="UP001501490"/>
    </source>
</evidence>
<dbReference type="Proteomes" id="UP001501490">
    <property type="component" value="Unassembled WGS sequence"/>
</dbReference>
<dbReference type="Gene3D" id="3.40.1360.10">
    <property type="match status" value="1"/>
</dbReference>
<feature type="compositionally biased region" description="Polar residues" evidence="1">
    <location>
        <begin position="237"/>
        <end position="246"/>
    </location>
</feature>
<feature type="compositionally biased region" description="Low complexity" evidence="1">
    <location>
        <begin position="252"/>
        <end position="267"/>
    </location>
</feature>
<reference evidence="3" key="1">
    <citation type="journal article" date="2019" name="Int. J. Syst. Evol. Microbiol.">
        <title>The Global Catalogue of Microorganisms (GCM) 10K type strain sequencing project: providing services to taxonomists for standard genome sequencing and annotation.</title>
        <authorList>
            <consortium name="The Broad Institute Genomics Platform"/>
            <consortium name="The Broad Institute Genome Sequencing Center for Infectious Disease"/>
            <person name="Wu L."/>
            <person name="Ma J."/>
        </authorList>
    </citation>
    <scope>NUCLEOTIDE SEQUENCE [LARGE SCALE GENOMIC DNA]</scope>
    <source>
        <strain evidence="3">JCM 16929</strain>
    </source>
</reference>
<dbReference type="SUPFAM" id="SSF56731">
    <property type="entry name" value="DNA primase core"/>
    <property type="match status" value="1"/>
</dbReference>
<organism evidence="2 3">
    <name type="scientific">Microlunatus ginsengisoli</name>
    <dbReference type="NCBI Taxonomy" id="363863"/>
    <lineage>
        <taxon>Bacteria</taxon>
        <taxon>Bacillati</taxon>
        <taxon>Actinomycetota</taxon>
        <taxon>Actinomycetes</taxon>
        <taxon>Propionibacteriales</taxon>
        <taxon>Propionibacteriaceae</taxon>
        <taxon>Microlunatus</taxon>
    </lineage>
</organism>
<comment type="caution">
    <text evidence="2">The sequence shown here is derived from an EMBL/GenBank/DDBJ whole genome shotgun (WGS) entry which is preliminary data.</text>
</comment>